<evidence type="ECO:0000256" key="1">
    <source>
        <dbReference type="ARBA" id="ARBA00022603"/>
    </source>
</evidence>
<dbReference type="GO" id="GO:0008173">
    <property type="term" value="F:RNA methyltransferase activity"/>
    <property type="evidence" value="ECO:0007669"/>
    <property type="project" value="InterPro"/>
</dbReference>
<sequence>MKLYQTFHTVIDDVDAHGRGTATAEGRILAVPFAFPGDEVDVRPAHREHGILVCELVALTHPSPWRVAPQCDHADRSGGCFWQSVAYEKQLEWKRMIAQMFFDAAGVFLTVPEIIPSTHLFEFRNKMEFAIGEGPKIGTKAPGKWWEIVDMDGCLLLSQESREVVRRVRAFLAQHRVPLWNARQHQGYARYLVIREGKFTHERMVTLITAPGALPGAEDLAALLHPLTTSLYHGINFSLSDTAFADTLTLLAGDPYLHEQVGALKLAISPNSFFQTNSFMIEKLMGAVEDLLQLSPREKLLDLYCGLGLFSLHYA</sequence>
<keyword evidence="2 4" id="KW-0808">Transferase</keyword>
<evidence type="ECO:0000256" key="4">
    <source>
        <dbReference type="PROSITE-ProRule" id="PRU01024"/>
    </source>
</evidence>
<name>A0A1F7VFA8_9BACT</name>
<dbReference type="EMBL" id="MGER01000017">
    <property type="protein sequence ID" value="OGL88677.1"/>
    <property type="molecule type" value="Genomic_DNA"/>
</dbReference>
<keyword evidence="1 4" id="KW-0489">Methyltransferase</keyword>
<comment type="similarity">
    <text evidence="4">Belongs to the class I-like SAM-binding methyltransferase superfamily. RNA M5U methyltransferase family.</text>
</comment>
<keyword evidence="3 4" id="KW-0949">S-adenosyl-L-methionine</keyword>
<evidence type="ECO:0000313" key="5">
    <source>
        <dbReference type="EMBL" id="OGL88677.1"/>
    </source>
</evidence>
<organism evidence="5 6">
    <name type="scientific">Candidatus Uhrbacteria bacterium RIFCSPLOWO2_02_FULL_49_11</name>
    <dbReference type="NCBI Taxonomy" id="1802409"/>
    <lineage>
        <taxon>Bacteria</taxon>
        <taxon>Candidatus Uhriibacteriota</taxon>
    </lineage>
</organism>
<dbReference type="InterPro" id="IPR012340">
    <property type="entry name" value="NA-bd_OB-fold"/>
</dbReference>
<feature type="non-terminal residue" evidence="5">
    <location>
        <position position="315"/>
    </location>
</feature>
<dbReference type="SUPFAM" id="SSF50249">
    <property type="entry name" value="Nucleic acid-binding proteins"/>
    <property type="match status" value="1"/>
</dbReference>
<protein>
    <recommendedName>
        <fullName evidence="7">Class I SAM-dependent RNA methyltransferase</fullName>
    </recommendedName>
</protein>
<dbReference type="Gene3D" id="2.40.50.140">
    <property type="entry name" value="Nucleic acid-binding proteins"/>
    <property type="match status" value="1"/>
</dbReference>
<comment type="caution">
    <text evidence="4">Lacks conserved residue(s) required for the propagation of feature annotation.</text>
</comment>
<dbReference type="PANTHER" id="PTHR11061">
    <property type="entry name" value="RNA M5U METHYLTRANSFERASE"/>
    <property type="match status" value="1"/>
</dbReference>
<evidence type="ECO:0000256" key="2">
    <source>
        <dbReference type="ARBA" id="ARBA00022679"/>
    </source>
</evidence>
<dbReference type="GO" id="GO:0032259">
    <property type="term" value="P:methylation"/>
    <property type="evidence" value="ECO:0007669"/>
    <property type="project" value="UniProtKB-KW"/>
</dbReference>
<dbReference type="Gene3D" id="2.40.50.1070">
    <property type="match status" value="1"/>
</dbReference>
<dbReference type="Proteomes" id="UP000178264">
    <property type="component" value="Unassembled WGS sequence"/>
</dbReference>
<evidence type="ECO:0008006" key="7">
    <source>
        <dbReference type="Google" id="ProtNLM"/>
    </source>
</evidence>
<dbReference type="InterPro" id="IPR010280">
    <property type="entry name" value="U5_MeTrfase_fam"/>
</dbReference>
<proteinExistence type="inferred from homology"/>
<dbReference type="PANTHER" id="PTHR11061:SF30">
    <property type="entry name" value="TRNA (URACIL(54)-C(5))-METHYLTRANSFERASE"/>
    <property type="match status" value="1"/>
</dbReference>
<dbReference type="InterPro" id="IPR029063">
    <property type="entry name" value="SAM-dependent_MTases_sf"/>
</dbReference>
<feature type="binding site" evidence="4">
    <location>
        <position position="304"/>
    </location>
    <ligand>
        <name>S-adenosyl-L-methionine</name>
        <dbReference type="ChEBI" id="CHEBI:59789"/>
    </ligand>
</feature>
<dbReference type="SUPFAM" id="SSF53335">
    <property type="entry name" value="S-adenosyl-L-methionine-dependent methyltransferases"/>
    <property type="match status" value="1"/>
</dbReference>
<dbReference type="Gene3D" id="3.40.50.150">
    <property type="entry name" value="Vaccinia Virus protein VP39"/>
    <property type="match status" value="1"/>
</dbReference>
<gene>
    <name evidence="5" type="ORF">A3I42_02270</name>
</gene>
<evidence type="ECO:0000313" key="6">
    <source>
        <dbReference type="Proteomes" id="UP000178264"/>
    </source>
</evidence>
<dbReference type="GO" id="GO:0006396">
    <property type="term" value="P:RNA processing"/>
    <property type="evidence" value="ECO:0007669"/>
    <property type="project" value="InterPro"/>
</dbReference>
<evidence type="ECO:0000256" key="3">
    <source>
        <dbReference type="ARBA" id="ARBA00022691"/>
    </source>
</evidence>
<reference evidence="5 6" key="1">
    <citation type="journal article" date="2016" name="Nat. Commun.">
        <title>Thousands of microbial genomes shed light on interconnected biogeochemical processes in an aquifer system.</title>
        <authorList>
            <person name="Anantharaman K."/>
            <person name="Brown C.T."/>
            <person name="Hug L.A."/>
            <person name="Sharon I."/>
            <person name="Castelle C.J."/>
            <person name="Probst A.J."/>
            <person name="Thomas B.C."/>
            <person name="Singh A."/>
            <person name="Wilkins M.J."/>
            <person name="Karaoz U."/>
            <person name="Brodie E.L."/>
            <person name="Williams K.H."/>
            <person name="Hubbard S.S."/>
            <person name="Banfield J.F."/>
        </authorList>
    </citation>
    <scope>NUCLEOTIDE SEQUENCE [LARGE SCALE GENOMIC DNA]</scope>
</reference>
<dbReference type="PROSITE" id="PS51687">
    <property type="entry name" value="SAM_MT_RNA_M5U"/>
    <property type="match status" value="1"/>
</dbReference>
<dbReference type="AlphaFoldDB" id="A0A1F7VFA8"/>
<comment type="caution">
    <text evidence="5">The sequence shown here is derived from an EMBL/GenBank/DDBJ whole genome shotgun (WGS) entry which is preliminary data.</text>
</comment>
<feature type="binding site" evidence="4">
    <location>
        <position position="275"/>
    </location>
    <ligand>
        <name>S-adenosyl-L-methionine</name>
        <dbReference type="ChEBI" id="CHEBI:59789"/>
    </ligand>
</feature>
<accession>A0A1F7VFA8</accession>